<evidence type="ECO:0000313" key="1">
    <source>
        <dbReference type="EMBL" id="RHL14578.1"/>
    </source>
</evidence>
<gene>
    <name evidence="1" type="ORF">DW035_09995</name>
</gene>
<dbReference type="AlphaFoldDB" id="A0A415J3L9"/>
<reference evidence="1 2" key="1">
    <citation type="submission" date="2018-08" db="EMBL/GenBank/DDBJ databases">
        <title>A genome reference for cultivated species of the human gut microbiota.</title>
        <authorList>
            <person name="Zou Y."/>
            <person name="Xue W."/>
            <person name="Luo G."/>
        </authorList>
    </citation>
    <scope>NUCLEOTIDE SEQUENCE [LARGE SCALE GENOMIC DNA]</scope>
    <source>
        <strain evidence="1 2">AF39-11</strain>
    </source>
</reference>
<proteinExistence type="predicted"/>
<sequence length="331" mass="36371">MADTKGYVQITDEQLAKSAVKYRKELLMMPVLAMASTLQHMSQRPGVIGKETVGEVNGDIELGPYDEGRVDENGVSIDPRTLETFLGSVVKKFSPNSVWQTVYGNLISKGEALKNVDITRQVLAFLSAKLGANLNAVLWSAKRNESGTKSKDLFNGFDTITKTEMDASKISADLKNMFTIEAISKDNAVDVLKEFYRAADPLLRETQTKLFIPQGVYDNYVDDYQATVGHVPYNTSFEKTFLESSNNRCELVPLANKAGSAFIHLTTKSNMLVGYGNGADKETILVEKHHPFKLDFVATMFFGAEFETISKERLLVGTIDGTTPVLAGIGG</sequence>
<name>A0A415J3L9_9BACT</name>
<dbReference type="Proteomes" id="UP000284916">
    <property type="component" value="Unassembled WGS sequence"/>
</dbReference>
<dbReference type="RefSeq" id="WP_118441649.1">
    <property type="nucleotide sequence ID" value="NZ_DBFVLJ010000013.1"/>
</dbReference>
<protein>
    <recommendedName>
        <fullName evidence="3">Phage major capsid protein</fullName>
    </recommendedName>
</protein>
<evidence type="ECO:0000313" key="2">
    <source>
        <dbReference type="Proteomes" id="UP000284916"/>
    </source>
</evidence>
<evidence type="ECO:0008006" key="3">
    <source>
        <dbReference type="Google" id="ProtNLM"/>
    </source>
</evidence>
<organism evidence="1 2">
    <name type="scientific">Phocaeicola plebeius</name>
    <dbReference type="NCBI Taxonomy" id="310297"/>
    <lineage>
        <taxon>Bacteria</taxon>
        <taxon>Pseudomonadati</taxon>
        <taxon>Bacteroidota</taxon>
        <taxon>Bacteroidia</taxon>
        <taxon>Bacteroidales</taxon>
        <taxon>Bacteroidaceae</taxon>
        <taxon>Phocaeicola</taxon>
    </lineage>
</organism>
<dbReference type="EMBL" id="QROI01000013">
    <property type="protein sequence ID" value="RHL14578.1"/>
    <property type="molecule type" value="Genomic_DNA"/>
</dbReference>
<accession>A0A415J3L9</accession>
<comment type="caution">
    <text evidence="1">The sequence shown here is derived from an EMBL/GenBank/DDBJ whole genome shotgun (WGS) entry which is preliminary data.</text>
</comment>